<dbReference type="AlphaFoldDB" id="V9F7M1"/>
<organism evidence="1 2">
    <name type="scientific">Phytophthora nicotianae P1569</name>
    <dbReference type="NCBI Taxonomy" id="1317065"/>
    <lineage>
        <taxon>Eukaryota</taxon>
        <taxon>Sar</taxon>
        <taxon>Stramenopiles</taxon>
        <taxon>Oomycota</taxon>
        <taxon>Peronosporomycetes</taxon>
        <taxon>Peronosporales</taxon>
        <taxon>Peronosporaceae</taxon>
        <taxon>Phytophthora</taxon>
    </lineage>
</organism>
<comment type="caution">
    <text evidence="1">The sequence shown here is derived from an EMBL/GenBank/DDBJ whole genome shotgun (WGS) entry which is preliminary data.</text>
</comment>
<dbReference type="HOGENOM" id="CLU_2890666_0_0_1"/>
<evidence type="ECO:0000313" key="2">
    <source>
        <dbReference type="Proteomes" id="UP000018721"/>
    </source>
</evidence>
<keyword evidence="2" id="KW-1185">Reference proteome</keyword>
<name>V9F7M1_PHYNI</name>
<evidence type="ECO:0000313" key="1">
    <source>
        <dbReference type="EMBL" id="ETI47494.1"/>
    </source>
</evidence>
<proteinExistence type="predicted"/>
<accession>V9F7M1</accession>
<protein>
    <submittedName>
        <fullName evidence="1">Uncharacterized protein</fullName>
    </submittedName>
</protein>
<reference evidence="1 2" key="1">
    <citation type="submission" date="2013-11" db="EMBL/GenBank/DDBJ databases">
        <title>The Genome Sequence of Phytophthora parasitica P1569.</title>
        <authorList>
            <consortium name="The Broad Institute Genomics Platform"/>
            <person name="Russ C."/>
            <person name="Tyler B."/>
            <person name="Panabieres F."/>
            <person name="Shan W."/>
            <person name="Tripathy S."/>
            <person name="Grunwald N."/>
            <person name="Machado M."/>
            <person name="Johnson C.S."/>
            <person name="Arredondo F."/>
            <person name="Hong C."/>
            <person name="Coffey M."/>
            <person name="Young S.K."/>
            <person name="Zeng Q."/>
            <person name="Gargeya S."/>
            <person name="Fitzgerald M."/>
            <person name="Abouelleil A."/>
            <person name="Alvarado L."/>
            <person name="Chapman S.B."/>
            <person name="Gainer-Dewar J."/>
            <person name="Goldberg J."/>
            <person name="Griggs A."/>
            <person name="Gujja S."/>
            <person name="Hansen M."/>
            <person name="Howarth C."/>
            <person name="Imamovic A."/>
            <person name="Ireland A."/>
            <person name="Larimer J."/>
            <person name="McCowan C."/>
            <person name="Murphy C."/>
            <person name="Pearson M."/>
            <person name="Poon T.W."/>
            <person name="Priest M."/>
            <person name="Roberts A."/>
            <person name="Saif S."/>
            <person name="Shea T."/>
            <person name="Sykes S."/>
            <person name="Wortman J."/>
            <person name="Nusbaum C."/>
            <person name="Birren B."/>
        </authorList>
    </citation>
    <scope>NUCLEOTIDE SEQUENCE [LARGE SCALE GENOMIC DNA]</scope>
    <source>
        <strain evidence="1 2">P1569</strain>
    </source>
</reference>
<dbReference type="Proteomes" id="UP000018721">
    <property type="component" value="Unassembled WGS sequence"/>
</dbReference>
<dbReference type="EMBL" id="ANIZ01001431">
    <property type="protein sequence ID" value="ETI47494.1"/>
    <property type="molecule type" value="Genomic_DNA"/>
</dbReference>
<gene>
    <name evidence="1" type="ORF">F443_08313</name>
</gene>
<sequence length="63" mass="6787">MKIQFNLQYLRKEIQVGAAECIGLDCIKGVIEAISSVEPAELLMKLIVEGSLRSTAITIAPVA</sequence>